<evidence type="ECO:0000313" key="2">
    <source>
        <dbReference type="EMBL" id="TXR55443.1"/>
    </source>
</evidence>
<dbReference type="PANTHER" id="PTHR33164">
    <property type="entry name" value="TRANSCRIPTIONAL REGULATOR, MARR FAMILY"/>
    <property type="match status" value="1"/>
</dbReference>
<dbReference type="AlphaFoldDB" id="A0A5C8ZE18"/>
<dbReference type="SMART" id="SM00347">
    <property type="entry name" value="HTH_MARR"/>
    <property type="match status" value="1"/>
</dbReference>
<proteinExistence type="predicted"/>
<sequence length="161" mass="17777">MSVKGHGDAPAQDVPDHVLALLGTLLDGLRRDVKAAQVSRAGLDDEMRGLRSSQLRLLSLTPADGLRVTDLAERLGMTKQALGEFATALEDRRLLESVRDPADRRVRILRPTQRGLLAARQATDVIAEVEVRWRERLGAERWDLLRELLVAAARSADETLA</sequence>
<name>A0A5C8ZE18_9ACTN</name>
<dbReference type="GO" id="GO:0006950">
    <property type="term" value="P:response to stress"/>
    <property type="evidence" value="ECO:0007669"/>
    <property type="project" value="TreeGrafter"/>
</dbReference>
<organism evidence="2 3">
    <name type="scientific">Quadrisphaera setariae</name>
    <dbReference type="NCBI Taxonomy" id="2593304"/>
    <lineage>
        <taxon>Bacteria</taxon>
        <taxon>Bacillati</taxon>
        <taxon>Actinomycetota</taxon>
        <taxon>Actinomycetes</taxon>
        <taxon>Kineosporiales</taxon>
        <taxon>Kineosporiaceae</taxon>
        <taxon>Quadrisphaera</taxon>
    </lineage>
</organism>
<dbReference type="InterPro" id="IPR000835">
    <property type="entry name" value="HTH_MarR-typ"/>
</dbReference>
<comment type="caution">
    <text evidence="2">The sequence shown here is derived from an EMBL/GenBank/DDBJ whole genome shotgun (WGS) entry which is preliminary data.</text>
</comment>
<dbReference type="EMBL" id="VKAC01000008">
    <property type="protein sequence ID" value="TXR55443.1"/>
    <property type="molecule type" value="Genomic_DNA"/>
</dbReference>
<dbReference type="PROSITE" id="PS50995">
    <property type="entry name" value="HTH_MARR_2"/>
    <property type="match status" value="1"/>
</dbReference>
<accession>A0A5C8ZE18</accession>
<feature type="domain" description="HTH marR-type" evidence="1">
    <location>
        <begin position="19"/>
        <end position="154"/>
    </location>
</feature>
<dbReference type="OrthoDB" id="122135at2"/>
<dbReference type="PANTHER" id="PTHR33164:SF43">
    <property type="entry name" value="HTH-TYPE TRANSCRIPTIONAL REPRESSOR YETL"/>
    <property type="match status" value="1"/>
</dbReference>
<dbReference type="Gene3D" id="1.10.10.10">
    <property type="entry name" value="Winged helix-like DNA-binding domain superfamily/Winged helix DNA-binding domain"/>
    <property type="match status" value="1"/>
</dbReference>
<evidence type="ECO:0000313" key="3">
    <source>
        <dbReference type="Proteomes" id="UP000321234"/>
    </source>
</evidence>
<dbReference type="GO" id="GO:0003700">
    <property type="term" value="F:DNA-binding transcription factor activity"/>
    <property type="evidence" value="ECO:0007669"/>
    <property type="project" value="InterPro"/>
</dbReference>
<dbReference type="RefSeq" id="WP_147927019.1">
    <property type="nucleotide sequence ID" value="NZ_VKAC01000008.1"/>
</dbReference>
<dbReference type="SUPFAM" id="SSF46785">
    <property type="entry name" value="Winged helix' DNA-binding domain"/>
    <property type="match status" value="1"/>
</dbReference>
<dbReference type="InterPro" id="IPR036390">
    <property type="entry name" value="WH_DNA-bd_sf"/>
</dbReference>
<keyword evidence="3" id="KW-1185">Reference proteome</keyword>
<gene>
    <name evidence="2" type="ORF">FMM08_14065</name>
</gene>
<dbReference type="InterPro" id="IPR036388">
    <property type="entry name" value="WH-like_DNA-bd_sf"/>
</dbReference>
<dbReference type="Proteomes" id="UP000321234">
    <property type="component" value="Unassembled WGS sequence"/>
</dbReference>
<dbReference type="InterPro" id="IPR039422">
    <property type="entry name" value="MarR/SlyA-like"/>
</dbReference>
<protein>
    <submittedName>
        <fullName evidence="2">MarR family transcriptional regulator</fullName>
    </submittedName>
</protein>
<reference evidence="2 3" key="1">
    <citation type="submission" date="2019-07" db="EMBL/GenBank/DDBJ databases">
        <title>Quadrisphaera sp. strain DD2A genome sequencing and assembly.</title>
        <authorList>
            <person name="Kim I."/>
        </authorList>
    </citation>
    <scope>NUCLEOTIDE SEQUENCE [LARGE SCALE GENOMIC DNA]</scope>
    <source>
        <strain evidence="2 3">DD2A</strain>
    </source>
</reference>
<dbReference type="Pfam" id="PF12802">
    <property type="entry name" value="MarR_2"/>
    <property type="match status" value="1"/>
</dbReference>
<evidence type="ECO:0000259" key="1">
    <source>
        <dbReference type="PROSITE" id="PS50995"/>
    </source>
</evidence>